<reference evidence="2 3" key="1">
    <citation type="submission" date="2013-02" db="EMBL/GenBank/DDBJ databases">
        <authorList>
            <person name="Genoscope - CEA"/>
        </authorList>
    </citation>
    <scope>NUCLEOTIDE SEQUENCE [LARGE SCALE GENOMIC DNA]</scope>
    <source>
        <strain evidence="2 3">STM 2683</strain>
    </source>
</reference>
<protein>
    <submittedName>
        <fullName evidence="2">Uncharacterized protein</fullName>
    </submittedName>
</protein>
<evidence type="ECO:0000313" key="3">
    <source>
        <dbReference type="Proteomes" id="UP000012062"/>
    </source>
</evidence>
<dbReference type="AlphaFoldDB" id="M5EW31"/>
<keyword evidence="1" id="KW-1133">Transmembrane helix</keyword>
<organism evidence="2 3">
    <name type="scientific">Mesorhizobium metallidurans STM 2683</name>
    <dbReference type="NCBI Taxonomy" id="1297569"/>
    <lineage>
        <taxon>Bacteria</taxon>
        <taxon>Pseudomonadati</taxon>
        <taxon>Pseudomonadota</taxon>
        <taxon>Alphaproteobacteria</taxon>
        <taxon>Hyphomicrobiales</taxon>
        <taxon>Phyllobacteriaceae</taxon>
        <taxon>Mesorhizobium</taxon>
    </lineage>
</organism>
<keyword evidence="1" id="KW-0812">Transmembrane</keyword>
<proteinExistence type="predicted"/>
<evidence type="ECO:0000256" key="1">
    <source>
        <dbReference type="SAM" id="Phobius"/>
    </source>
</evidence>
<comment type="caution">
    <text evidence="2">The sequence shown here is derived from an EMBL/GenBank/DDBJ whole genome shotgun (WGS) entry which is preliminary data.</text>
</comment>
<evidence type="ECO:0000313" key="2">
    <source>
        <dbReference type="EMBL" id="CCV08447.1"/>
    </source>
</evidence>
<dbReference type="Proteomes" id="UP000012062">
    <property type="component" value="Unassembled WGS sequence"/>
</dbReference>
<dbReference type="Pfam" id="PF19744">
    <property type="entry name" value="DUF6232"/>
    <property type="match status" value="1"/>
</dbReference>
<gene>
    <name evidence="2" type="ORF">MESS2_740074</name>
</gene>
<accession>M5EW31</accession>
<sequence>MVALGLVMLLNGAIAFGLFLTGFGAVLYKMAKPTTALILKTSSGDVQAFESKNAQVVADTKAAIERAFVIRR</sequence>
<keyword evidence="1" id="KW-0472">Membrane</keyword>
<feature type="transmembrane region" description="Helical" evidence="1">
    <location>
        <begin position="6"/>
        <end position="28"/>
    </location>
</feature>
<keyword evidence="3" id="KW-1185">Reference proteome</keyword>
<dbReference type="InterPro" id="IPR045629">
    <property type="entry name" value="DUF6232"/>
</dbReference>
<name>M5EW31_9HYPH</name>
<dbReference type="STRING" id="1297569.MESS2_740074"/>
<dbReference type="EMBL" id="CAUM01000144">
    <property type="protein sequence ID" value="CCV08447.1"/>
    <property type="molecule type" value="Genomic_DNA"/>
</dbReference>